<keyword evidence="2" id="KW-0732">Signal</keyword>
<sequence>MYRNRLTLATERIIILFFLFFACLAPASPLPPSAADSPTTNSPTTNSPTTNSPTTNSPTTNSPTTNSPTTKNTLLWPRQLRCTAANAVNCIAPGGGGSSSDSDASNPWTTFTLAVPPPEDPTPFVRRASGMFEAAAVLNSAGGMLVMVSVDDEHPDFQGDDKFRSDVAFDVAVSHRSSRVRLSEPVLSAGTPVAMSSVSRKRFARWRRGSKTNADGGVNLTISWRRRES</sequence>
<name>A0A4T0WF66_9PEZI</name>
<dbReference type="AlphaFoldDB" id="A0A4T0WF66"/>
<dbReference type="PROSITE" id="PS51257">
    <property type="entry name" value="PROKAR_LIPOPROTEIN"/>
    <property type="match status" value="1"/>
</dbReference>
<evidence type="ECO:0000256" key="1">
    <source>
        <dbReference type="SAM" id="MobiDB-lite"/>
    </source>
</evidence>
<reference evidence="3 4" key="1">
    <citation type="journal article" date="2019" name="Genome Biol. Evol.">
        <title>Genomic Plasticity Mediated by Transposable Elements in the Plant Pathogenic Fungus Colletotrichum higginsianum.</title>
        <authorList>
            <person name="Tsushima A."/>
            <person name="Gan P."/>
            <person name="Kumakura N."/>
            <person name="Narusaka M."/>
            <person name="Takano Y."/>
            <person name="Narusaka Y."/>
            <person name="Shirasu K."/>
        </authorList>
    </citation>
    <scope>NUCLEOTIDE SEQUENCE [LARGE SCALE GENOMIC DNA]</scope>
    <source>
        <strain evidence="3 4">MAFF305635-RFP</strain>
    </source>
</reference>
<gene>
    <name evidence="3" type="ORF">CH35J_002529</name>
</gene>
<feature type="region of interest" description="Disordered" evidence="1">
    <location>
        <begin position="31"/>
        <end position="72"/>
    </location>
</feature>
<protein>
    <submittedName>
        <fullName evidence="3">Neurofilament medium polypeptide</fullName>
    </submittedName>
</protein>
<feature type="signal peptide" evidence="2">
    <location>
        <begin position="1"/>
        <end position="29"/>
    </location>
</feature>
<proteinExistence type="predicted"/>
<evidence type="ECO:0000256" key="2">
    <source>
        <dbReference type="SAM" id="SignalP"/>
    </source>
</evidence>
<comment type="caution">
    <text evidence="3">The sequence shown here is derived from an EMBL/GenBank/DDBJ whole genome shotgun (WGS) entry which is preliminary data.</text>
</comment>
<evidence type="ECO:0000313" key="3">
    <source>
        <dbReference type="EMBL" id="TID04728.1"/>
    </source>
</evidence>
<evidence type="ECO:0000313" key="4">
    <source>
        <dbReference type="Proteomes" id="UP000305883"/>
    </source>
</evidence>
<accession>A0A4T0WF66</accession>
<dbReference type="EMBL" id="MWPZ01000002">
    <property type="protein sequence ID" value="TID04728.1"/>
    <property type="molecule type" value="Genomic_DNA"/>
</dbReference>
<feature type="chain" id="PRO_5020842533" evidence="2">
    <location>
        <begin position="30"/>
        <end position="229"/>
    </location>
</feature>
<dbReference type="Proteomes" id="UP000305883">
    <property type="component" value="Unassembled WGS sequence"/>
</dbReference>
<organism evidence="3 4">
    <name type="scientific">Colletotrichum higginsianum</name>
    <dbReference type="NCBI Taxonomy" id="80884"/>
    <lineage>
        <taxon>Eukaryota</taxon>
        <taxon>Fungi</taxon>
        <taxon>Dikarya</taxon>
        <taxon>Ascomycota</taxon>
        <taxon>Pezizomycotina</taxon>
        <taxon>Sordariomycetes</taxon>
        <taxon>Hypocreomycetidae</taxon>
        <taxon>Glomerellales</taxon>
        <taxon>Glomerellaceae</taxon>
        <taxon>Colletotrichum</taxon>
        <taxon>Colletotrichum destructivum species complex</taxon>
    </lineage>
</organism>